<dbReference type="AlphaFoldDB" id="W1NYZ0"/>
<dbReference type="HOGENOM" id="CLU_2797354_0_0_1"/>
<protein>
    <submittedName>
        <fullName evidence="1">Uncharacterized protein</fullName>
    </submittedName>
</protein>
<proteinExistence type="predicted"/>
<organism evidence="1 2">
    <name type="scientific">Amborella trichopoda</name>
    <dbReference type="NCBI Taxonomy" id="13333"/>
    <lineage>
        <taxon>Eukaryota</taxon>
        <taxon>Viridiplantae</taxon>
        <taxon>Streptophyta</taxon>
        <taxon>Embryophyta</taxon>
        <taxon>Tracheophyta</taxon>
        <taxon>Spermatophyta</taxon>
        <taxon>Magnoliopsida</taxon>
        <taxon>Amborellales</taxon>
        <taxon>Amborellaceae</taxon>
        <taxon>Amborella</taxon>
    </lineage>
</organism>
<gene>
    <name evidence="1" type="ORF">AMTR_s00086p00131210</name>
</gene>
<dbReference type="EMBL" id="KI394485">
    <property type="protein sequence ID" value="ERN02817.1"/>
    <property type="molecule type" value="Genomic_DNA"/>
</dbReference>
<dbReference type="Gramene" id="ERN02817">
    <property type="protein sequence ID" value="ERN02817"/>
    <property type="gene ID" value="AMTR_s00086p00131210"/>
</dbReference>
<keyword evidence="2" id="KW-1185">Reference proteome</keyword>
<accession>W1NYZ0</accession>
<sequence>MVYENKILMKIVASKSLKSPKKTNTPEPSHYPLIDYNLEDEENAEPLMSDKSETCVGMEMSFSNVWKK</sequence>
<name>W1NYZ0_AMBTC</name>
<evidence type="ECO:0000313" key="1">
    <source>
        <dbReference type="EMBL" id="ERN02817.1"/>
    </source>
</evidence>
<dbReference type="Proteomes" id="UP000017836">
    <property type="component" value="Unassembled WGS sequence"/>
</dbReference>
<reference evidence="2" key="1">
    <citation type="journal article" date="2013" name="Science">
        <title>The Amborella genome and the evolution of flowering plants.</title>
        <authorList>
            <consortium name="Amborella Genome Project"/>
        </authorList>
    </citation>
    <scope>NUCLEOTIDE SEQUENCE [LARGE SCALE GENOMIC DNA]</scope>
</reference>
<evidence type="ECO:0000313" key="2">
    <source>
        <dbReference type="Proteomes" id="UP000017836"/>
    </source>
</evidence>